<evidence type="ECO:0008006" key="3">
    <source>
        <dbReference type="Google" id="ProtNLM"/>
    </source>
</evidence>
<sequence length="73" mass="8418">MSCEVCLQKISIYFHQVVCSCPPCTLGRCWHSRRCCNRHLQNHMLCAYNWPSISSSHAAHNFHSQASGCHLWN</sequence>
<evidence type="ECO:0000313" key="1">
    <source>
        <dbReference type="EMBL" id="KAF5843465.1"/>
    </source>
</evidence>
<evidence type="ECO:0000313" key="2">
    <source>
        <dbReference type="Proteomes" id="UP000815325"/>
    </source>
</evidence>
<gene>
    <name evidence="1" type="ORF">DUNSADRAFT_15760</name>
</gene>
<dbReference type="EMBL" id="MU069442">
    <property type="protein sequence ID" value="KAF5843465.1"/>
    <property type="molecule type" value="Genomic_DNA"/>
</dbReference>
<dbReference type="Proteomes" id="UP000815325">
    <property type="component" value="Unassembled WGS sequence"/>
</dbReference>
<proteinExistence type="predicted"/>
<reference evidence="1" key="1">
    <citation type="submission" date="2017-08" db="EMBL/GenBank/DDBJ databases">
        <authorList>
            <person name="Polle J.E."/>
            <person name="Barry K."/>
            <person name="Cushman J."/>
            <person name="Schmutz J."/>
            <person name="Tran D."/>
            <person name="Hathwaick L.T."/>
            <person name="Yim W.C."/>
            <person name="Jenkins J."/>
            <person name="Mckie-Krisberg Z.M."/>
            <person name="Prochnik S."/>
            <person name="Lindquist E."/>
            <person name="Dockter R.B."/>
            <person name="Adam C."/>
            <person name="Molina H."/>
            <person name="Bunkerborg J."/>
            <person name="Jin E."/>
            <person name="Buchheim M."/>
            <person name="Magnuson J."/>
        </authorList>
    </citation>
    <scope>NUCLEOTIDE SEQUENCE</scope>
    <source>
        <strain evidence="1">CCAP 19/18</strain>
    </source>
</reference>
<comment type="caution">
    <text evidence="1">The sequence shown here is derived from an EMBL/GenBank/DDBJ whole genome shotgun (WGS) entry which is preliminary data.</text>
</comment>
<name>A0ABQ7H9D5_DUNSA</name>
<protein>
    <recommendedName>
        <fullName evidence="3">Encoded protein</fullName>
    </recommendedName>
</protein>
<keyword evidence="2" id="KW-1185">Reference proteome</keyword>
<accession>A0ABQ7H9D5</accession>
<organism evidence="1 2">
    <name type="scientific">Dunaliella salina</name>
    <name type="common">Green alga</name>
    <name type="synonym">Protococcus salinus</name>
    <dbReference type="NCBI Taxonomy" id="3046"/>
    <lineage>
        <taxon>Eukaryota</taxon>
        <taxon>Viridiplantae</taxon>
        <taxon>Chlorophyta</taxon>
        <taxon>core chlorophytes</taxon>
        <taxon>Chlorophyceae</taxon>
        <taxon>CS clade</taxon>
        <taxon>Chlamydomonadales</taxon>
        <taxon>Dunaliellaceae</taxon>
        <taxon>Dunaliella</taxon>
    </lineage>
</organism>